<comment type="caution">
    <text evidence="2">The sequence shown here is derived from an EMBL/GenBank/DDBJ whole genome shotgun (WGS) entry which is preliminary data.</text>
</comment>
<dbReference type="EMBL" id="SOML01000006">
    <property type="protein sequence ID" value="TFD96048.1"/>
    <property type="molecule type" value="Genomic_DNA"/>
</dbReference>
<feature type="signal peptide" evidence="1">
    <location>
        <begin position="1"/>
        <end position="22"/>
    </location>
</feature>
<accession>A0A4Y8L1X9</accession>
<dbReference type="OrthoDB" id="1268762at2"/>
<gene>
    <name evidence="2" type="ORF">E2605_10670</name>
</gene>
<evidence type="ECO:0000313" key="3">
    <source>
        <dbReference type="Proteomes" id="UP000297861"/>
    </source>
</evidence>
<evidence type="ECO:0000313" key="2">
    <source>
        <dbReference type="EMBL" id="TFD96048.1"/>
    </source>
</evidence>
<proteinExistence type="predicted"/>
<sequence>MKYILLYSLLSVLGLCMTQAQVGVNTLNPQGVLHIEAGAVGDTSDDVIIDNAGRVGIGTGTPQMKLHIKSKTVTRAIGIKDGAEGNYKMLVSDSNGVGTWGFLGLPVVKGVLSASGKNYYVKDLGMPAGTTNEMLIPHHPLDATITLPPGRWCVYLNLLIGASGGLSTEDYSVNTWMRLSYSDSYGGPASPDIVGAPWSSGTVYAKSWGVIQGFVVIRNTGSASKVYHLGIVYANAGRLSNGVLLSSIATSTKGENGIIAVKIGEN</sequence>
<dbReference type="Proteomes" id="UP000297861">
    <property type="component" value="Unassembled WGS sequence"/>
</dbReference>
<dbReference type="AlphaFoldDB" id="A0A4Y8L1X9"/>
<dbReference type="STRING" id="1121485.GCA_000426485_00471"/>
<protein>
    <submittedName>
        <fullName evidence="2">Uncharacterized protein</fullName>
    </submittedName>
</protein>
<organism evidence="2 3">
    <name type="scientific">Dysgonomonas capnocytophagoides</name>
    <dbReference type="NCBI Taxonomy" id="45254"/>
    <lineage>
        <taxon>Bacteria</taxon>
        <taxon>Pseudomonadati</taxon>
        <taxon>Bacteroidota</taxon>
        <taxon>Bacteroidia</taxon>
        <taxon>Bacteroidales</taxon>
        <taxon>Dysgonomonadaceae</taxon>
        <taxon>Dysgonomonas</taxon>
    </lineage>
</organism>
<name>A0A4Y8L1X9_9BACT</name>
<evidence type="ECO:0000256" key="1">
    <source>
        <dbReference type="SAM" id="SignalP"/>
    </source>
</evidence>
<keyword evidence="1" id="KW-0732">Signal</keyword>
<reference evidence="2 3" key="1">
    <citation type="submission" date="2019-03" db="EMBL/GenBank/DDBJ databases">
        <title>San Antonio Military Medical Center submission to MRSN (WRAIR), pending publication.</title>
        <authorList>
            <person name="Blyth D.M."/>
            <person name="Mccarthy S.L."/>
            <person name="Schall S.E."/>
            <person name="Stam J.A."/>
            <person name="Ong A.C."/>
            <person name="Mcgann P.T."/>
        </authorList>
    </citation>
    <scope>NUCLEOTIDE SEQUENCE [LARGE SCALE GENOMIC DNA]</scope>
    <source>
        <strain evidence="2 3">MRSN571793</strain>
    </source>
</reference>
<feature type="chain" id="PRO_5021220374" evidence="1">
    <location>
        <begin position="23"/>
        <end position="266"/>
    </location>
</feature>
<keyword evidence="3" id="KW-1185">Reference proteome</keyword>
<dbReference type="RefSeq" id="WP_134436430.1">
    <property type="nucleotide sequence ID" value="NZ_SOML01000006.1"/>
</dbReference>